<protein>
    <submittedName>
        <fullName evidence="7">Isoprenyl synthetase</fullName>
    </submittedName>
</protein>
<reference evidence="7 8" key="1">
    <citation type="submission" date="2018-04" db="EMBL/GenBank/DDBJ databases">
        <title>Complete genome uncultured novel isolate.</title>
        <authorList>
            <person name="Merlino G."/>
        </authorList>
    </citation>
    <scope>NUCLEOTIDE SEQUENCE [LARGE SCALE GENOMIC DNA]</scope>
    <source>
        <strain evidence="8">R1DC9</strain>
    </source>
</reference>
<comment type="cofactor">
    <cofactor evidence="1">
        <name>Mg(2+)</name>
        <dbReference type="ChEBI" id="CHEBI:18420"/>
    </cofactor>
</comment>
<evidence type="ECO:0000256" key="6">
    <source>
        <dbReference type="RuleBase" id="RU004466"/>
    </source>
</evidence>
<dbReference type="Proteomes" id="UP000298616">
    <property type="component" value="Chromosome"/>
</dbReference>
<dbReference type="SUPFAM" id="SSF48576">
    <property type="entry name" value="Terpenoid synthases"/>
    <property type="match status" value="1"/>
</dbReference>
<accession>A0A4D7JCC5</accession>
<dbReference type="PROSITE" id="PS00444">
    <property type="entry name" value="POLYPRENYL_SYNTHASE_2"/>
    <property type="match status" value="1"/>
</dbReference>
<evidence type="ECO:0000313" key="8">
    <source>
        <dbReference type="Proteomes" id="UP000298616"/>
    </source>
</evidence>
<evidence type="ECO:0000256" key="1">
    <source>
        <dbReference type="ARBA" id="ARBA00001946"/>
    </source>
</evidence>
<organism evidence="7 8">
    <name type="scientific">Mangrovivirga cuniculi</name>
    <dbReference type="NCBI Taxonomy" id="2715131"/>
    <lineage>
        <taxon>Bacteria</taxon>
        <taxon>Pseudomonadati</taxon>
        <taxon>Bacteroidota</taxon>
        <taxon>Cytophagia</taxon>
        <taxon>Cytophagales</taxon>
        <taxon>Mangrovivirgaceae</taxon>
        <taxon>Mangrovivirga</taxon>
    </lineage>
</organism>
<dbReference type="PANTHER" id="PTHR12001">
    <property type="entry name" value="GERANYLGERANYL PYROPHOSPHATE SYNTHASE"/>
    <property type="match status" value="1"/>
</dbReference>
<dbReference type="PROSITE" id="PS00723">
    <property type="entry name" value="POLYPRENYL_SYNTHASE_1"/>
    <property type="match status" value="1"/>
</dbReference>
<dbReference type="RefSeq" id="WP_137088946.1">
    <property type="nucleotide sequence ID" value="NZ_CP028923.1"/>
</dbReference>
<evidence type="ECO:0000256" key="2">
    <source>
        <dbReference type="ARBA" id="ARBA00006706"/>
    </source>
</evidence>
<dbReference type="SFLD" id="SFLDG01017">
    <property type="entry name" value="Polyprenyl_Transferase_Like"/>
    <property type="match status" value="1"/>
</dbReference>
<keyword evidence="4" id="KW-0479">Metal-binding</keyword>
<evidence type="ECO:0000256" key="3">
    <source>
        <dbReference type="ARBA" id="ARBA00022679"/>
    </source>
</evidence>
<evidence type="ECO:0000256" key="4">
    <source>
        <dbReference type="ARBA" id="ARBA00022723"/>
    </source>
</evidence>
<dbReference type="Pfam" id="PF00348">
    <property type="entry name" value="polyprenyl_synt"/>
    <property type="match status" value="1"/>
</dbReference>
<dbReference type="PANTHER" id="PTHR12001:SF85">
    <property type="entry name" value="SHORT CHAIN ISOPRENYL DIPHOSPHATE SYNTHASE"/>
    <property type="match status" value="1"/>
</dbReference>
<dbReference type="InterPro" id="IPR000092">
    <property type="entry name" value="Polyprenyl_synt"/>
</dbReference>
<comment type="similarity">
    <text evidence="2 6">Belongs to the FPP/GGPP synthase family.</text>
</comment>
<dbReference type="GO" id="GO:0004659">
    <property type="term" value="F:prenyltransferase activity"/>
    <property type="evidence" value="ECO:0007669"/>
    <property type="project" value="InterPro"/>
</dbReference>
<name>A0A4D7JCC5_9BACT</name>
<keyword evidence="8" id="KW-1185">Reference proteome</keyword>
<dbReference type="InterPro" id="IPR008949">
    <property type="entry name" value="Isoprenoid_synthase_dom_sf"/>
</dbReference>
<keyword evidence="3 6" id="KW-0808">Transferase</keyword>
<proteinExistence type="inferred from homology"/>
<dbReference type="GO" id="GO:0046872">
    <property type="term" value="F:metal ion binding"/>
    <property type="evidence" value="ECO:0007669"/>
    <property type="project" value="UniProtKB-KW"/>
</dbReference>
<gene>
    <name evidence="7" type="ORF">DCC35_00590</name>
</gene>
<dbReference type="OrthoDB" id="9805316at2"/>
<dbReference type="AlphaFoldDB" id="A0A4D7JCC5"/>
<dbReference type="CDD" id="cd00685">
    <property type="entry name" value="Trans_IPPS_HT"/>
    <property type="match status" value="1"/>
</dbReference>
<dbReference type="InterPro" id="IPR033749">
    <property type="entry name" value="Polyprenyl_synt_CS"/>
</dbReference>
<dbReference type="KEGG" id="fpf:DCC35_00590"/>
<keyword evidence="5" id="KW-0460">Magnesium</keyword>
<dbReference type="Gene3D" id="1.10.600.10">
    <property type="entry name" value="Farnesyl Diphosphate Synthase"/>
    <property type="match status" value="1"/>
</dbReference>
<evidence type="ECO:0000313" key="7">
    <source>
        <dbReference type="EMBL" id="QCK13351.1"/>
    </source>
</evidence>
<dbReference type="EMBL" id="CP028923">
    <property type="protein sequence ID" value="QCK13351.1"/>
    <property type="molecule type" value="Genomic_DNA"/>
</dbReference>
<evidence type="ECO:0000256" key="5">
    <source>
        <dbReference type="ARBA" id="ARBA00022842"/>
    </source>
</evidence>
<sequence length="327" mass="37211">MIEKFNPLIEELNKQIDEMSLPHQPAELYDPIKYIMNLGGKRMRPLLTILGYKLFSDDIEKAMPAAVAVELFHNFTLVHDDIMDEAPLRRGKPTVHSKWNQNVGILSGDVMLVKVYDQFLELDIDPLKLKSILGKFNVCAAEVCEGQQEDMNFETSDNVSESEYLEMIRKKTSVLLGFALEVGAEIAGATEVVCRQIRDFGINLGIGFQLQDDLMDVYADQEKFGKQVGGDIIANKKTMLLIEALKRAEGEDKKELEKWLNAEKFDNEEKVKAVTDLYNRLGVKDAIEERMNDYFSKAFNNLDHFPVAESKKDKIRLLADALIKRES</sequence>
<dbReference type="GO" id="GO:0008299">
    <property type="term" value="P:isoprenoid biosynthetic process"/>
    <property type="evidence" value="ECO:0007669"/>
    <property type="project" value="InterPro"/>
</dbReference>
<dbReference type="SFLD" id="SFLDS00005">
    <property type="entry name" value="Isoprenoid_Synthase_Type_I"/>
    <property type="match status" value="1"/>
</dbReference>